<reference evidence="2" key="1">
    <citation type="submission" date="2021-03" db="EMBL/GenBank/DDBJ databases">
        <title>Antimicrobial resistance genes in bacteria isolated from Japanese honey, and their potential for conferring macrolide and lincosamide resistance in the American foulbrood pathogen Paenibacillus larvae.</title>
        <authorList>
            <person name="Okamoto M."/>
            <person name="Kumagai M."/>
            <person name="Kanamori H."/>
            <person name="Takamatsu D."/>
        </authorList>
    </citation>
    <scope>NUCLEOTIDE SEQUENCE</scope>
    <source>
        <strain evidence="2">J43TS3</strain>
    </source>
</reference>
<dbReference type="InterPro" id="IPR050469">
    <property type="entry name" value="Diguanylate_Cyclase"/>
</dbReference>
<name>A0A919XA43_9BACI</name>
<dbReference type="GO" id="GO:0043709">
    <property type="term" value="P:cell adhesion involved in single-species biofilm formation"/>
    <property type="evidence" value="ECO:0007669"/>
    <property type="project" value="TreeGrafter"/>
</dbReference>
<dbReference type="PROSITE" id="PS50887">
    <property type="entry name" value="GGDEF"/>
    <property type="match status" value="1"/>
</dbReference>
<dbReference type="Proteomes" id="UP000676917">
    <property type="component" value="Unassembled WGS sequence"/>
</dbReference>
<gene>
    <name evidence="2" type="ORF">J43TS3_34580</name>
</gene>
<dbReference type="GO" id="GO:1902201">
    <property type="term" value="P:negative regulation of bacterial-type flagellum-dependent cell motility"/>
    <property type="evidence" value="ECO:0007669"/>
    <property type="project" value="TreeGrafter"/>
</dbReference>
<dbReference type="PANTHER" id="PTHR45138">
    <property type="entry name" value="REGULATORY COMPONENTS OF SENSORY TRANSDUCTION SYSTEM"/>
    <property type="match status" value="1"/>
</dbReference>
<sequence>MIDEKTIQIKLQLINYELLMTTSPMSENLYEKLSYQISGLLESSFLVIYLFDQWTNSFFLKTKNIQQNRILLNQMIYDPTLTYRRAIADEQKLRINDNDLFTVSSSHMNYQLIPLKPTNGPIGMMVVGMENGSAISEGIQQVIRKEVELLLDYIYIIEQRDKNEKKNQVLFDMISHFLNLKTKTEIFTEIITALKKVYPNFDFYLHLSQEYEKNTDLPVKLLEIRNDVQSSSSTAFLTAEIQIENQLDANMTYVYAPLAGQQGVYGVLQIIIPKLLDIPKAEVDYISRFANAAGKAIESTTLYLNSKHLVSDLTMINDLIHQLNSNLNLTEITKIIRNQITLLCAPEEIGFVYNIQENTRLFETLEGSTAFFDTVEGKGFIKYLLGEVELQQEAIFSGEFKLKSEDIPFRSIMAIPMENSGSINGLVIILHRKPYAFSFEQYKLLQSILRHSTLAFINTILKEKLQKAASTDYLTQLFSRNYLDKKIVEHMKNGEYGTLILFDIDDFKKVNDTYGHYIGDEVIKQVAEIIMSTIEDRDIPARWGGEELAVYLPNTEIDEAVQVARNIGDQVESFTEPRVTLSAGVSSWSNKRKVTPKSFFIHADKALYEAKGFGKNCVVRYSVDENTDELIRE</sequence>
<dbReference type="FunFam" id="3.30.70.270:FF:000001">
    <property type="entry name" value="Diguanylate cyclase domain protein"/>
    <property type="match status" value="1"/>
</dbReference>
<dbReference type="InterPro" id="IPR043128">
    <property type="entry name" value="Rev_trsase/Diguanyl_cyclase"/>
</dbReference>
<evidence type="ECO:0000313" key="2">
    <source>
        <dbReference type="EMBL" id="GIO28847.1"/>
    </source>
</evidence>
<dbReference type="SUPFAM" id="SSF55781">
    <property type="entry name" value="GAF domain-like"/>
    <property type="match status" value="2"/>
</dbReference>
<comment type="caution">
    <text evidence="2">The sequence shown here is derived from an EMBL/GenBank/DDBJ whole genome shotgun (WGS) entry which is preliminary data.</text>
</comment>
<dbReference type="InterPro" id="IPR000160">
    <property type="entry name" value="GGDEF_dom"/>
</dbReference>
<organism evidence="2 3">
    <name type="scientific">Ornithinibacillus bavariensis</name>
    <dbReference type="NCBI Taxonomy" id="545502"/>
    <lineage>
        <taxon>Bacteria</taxon>
        <taxon>Bacillati</taxon>
        <taxon>Bacillota</taxon>
        <taxon>Bacilli</taxon>
        <taxon>Bacillales</taxon>
        <taxon>Bacillaceae</taxon>
        <taxon>Ornithinibacillus</taxon>
    </lineage>
</organism>
<dbReference type="InterPro" id="IPR029787">
    <property type="entry name" value="Nucleotide_cyclase"/>
</dbReference>
<dbReference type="NCBIfam" id="TIGR00254">
    <property type="entry name" value="GGDEF"/>
    <property type="match status" value="1"/>
</dbReference>
<dbReference type="Gene3D" id="3.30.70.270">
    <property type="match status" value="1"/>
</dbReference>
<dbReference type="CDD" id="cd01949">
    <property type="entry name" value="GGDEF"/>
    <property type="match status" value="1"/>
</dbReference>
<dbReference type="Pfam" id="PF00990">
    <property type="entry name" value="GGDEF"/>
    <property type="match status" value="1"/>
</dbReference>
<proteinExistence type="predicted"/>
<evidence type="ECO:0000313" key="3">
    <source>
        <dbReference type="Proteomes" id="UP000676917"/>
    </source>
</evidence>
<evidence type="ECO:0000259" key="1">
    <source>
        <dbReference type="PROSITE" id="PS50887"/>
    </source>
</evidence>
<accession>A0A919XA43</accession>
<dbReference type="EMBL" id="BORP01000010">
    <property type="protein sequence ID" value="GIO28847.1"/>
    <property type="molecule type" value="Genomic_DNA"/>
</dbReference>
<protein>
    <recommendedName>
        <fullName evidence="1">GGDEF domain-containing protein</fullName>
    </recommendedName>
</protein>
<feature type="domain" description="GGDEF" evidence="1">
    <location>
        <begin position="495"/>
        <end position="623"/>
    </location>
</feature>
<dbReference type="AlphaFoldDB" id="A0A919XA43"/>
<dbReference type="PANTHER" id="PTHR45138:SF9">
    <property type="entry name" value="DIGUANYLATE CYCLASE DGCM-RELATED"/>
    <property type="match status" value="1"/>
</dbReference>
<dbReference type="GO" id="GO:0005886">
    <property type="term" value="C:plasma membrane"/>
    <property type="evidence" value="ECO:0007669"/>
    <property type="project" value="TreeGrafter"/>
</dbReference>
<dbReference type="GO" id="GO:0052621">
    <property type="term" value="F:diguanylate cyclase activity"/>
    <property type="evidence" value="ECO:0007669"/>
    <property type="project" value="TreeGrafter"/>
</dbReference>
<dbReference type="SMART" id="SM00267">
    <property type="entry name" value="GGDEF"/>
    <property type="match status" value="1"/>
</dbReference>
<keyword evidence="3" id="KW-1185">Reference proteome</keyword>
<dbReference type="Gene3D" id="3.30.450.40">
    <property type="match status" value="1"/>
</dbReference>
<dbReference type="RefSeq" id="WP_212922301.1">
    <property type="nucleotide sequence ID" value="NZ_BORP01000010.1"/>
</dbReference>
<dbReference type="SUPFAM" id="SSF55073">
    <property type="entry name" value="Nucleotide cyclase"/>
    <property type="match status" value="1"/>
</dbReference>
<dbReference type="InterPro" id="IPR029016">
    <property type="entry name" value="GAF-like_dom_sf"/>
</dbReference>